<reference evidence="7 8" key="1">
    <citation type="submission" date="2019-06" db="EMBL/GenBank/DDBJ databases">
        <title>New taxonomy in bacterial strain CC-CFT640, isolated from vineyard.</title>
        <authorList>
            <person name="Lin S.-Y."/>
            <person name="Tsai C.-F."/>
            <person name="Young C.-C."/>
        </authorList>
    </citation>
    <scope>NUCLEOTIDE SEQUENCE [LARGE SCALE GENOMIC DNA]</scope>
    <source>
        <strain evidence="7 8">CC-CFT640</strain>
    </source>
</reference>
<dbReference type="Gene3D" id="1.10.510.10">
    <property type="entry name" value="Transferase(Phosphotransferase) domain 1"/>
    <property type="match status" value="1"/>
</dbReference>
<feature type="domain" description="Protein kinase" evidence="6">
    <location>
        <begin position="39"/>
        <end position="308"/>
    </location>
</feature>
<dbReference type="AlphaFoldDB" id="A0A5C8PTE9"/>
<dbReference type="InterPro" id="IPR051043">
    <property type="entry name" value="Sulfatase_Mod_Factor_Kinase"/>
</dbReference>
<evidence type="ECO:0000259" key="6">
    <source>
        <dbReference type="PROSITE" id="PS50011"/>
    </source>
</evidence>
<dbReference type="SUPFAM" id="SSF56112">
    <property type="entry name" value="Protein kinase-like (PK-like)"/>
    <property type="match status" value="1"/>
</dbReference>
<dbReference type="PANTHER" id="PTHR23150">
    <property type="entry name" value="SULFATASE MODIFYING FACTOR 1, 2"/>
    <property type="match status" value="1"/>
</dbReference>
<dbReference type="Proteomes" id="UP000321638">
    <property type="component" value="Unassembled WGS sequence"/>
</dbReference>
<dbReference type="OrthoDB" id="9768004at2"/>
<feature type="region of interest" description="Disordered" evidence="4">
    <location>
        <begin position="409"/>
        <end position="434"/>
    </location>
</feature>
<keyword evidence="1 3" id="KW-0547">Nucleotide-binding</keyword>
<keyword evidence="2 3" id="KW-0067">ATP-binding</keyword>
<comment type="caution">
    <text evidence="7">The sequence shown here is derived from an EMBL/GenBank/DDBJ whole genome shotgun (WGS) entry which is preliminary data.</text>
</comment>
<dbReference type="InterPro" id="IPR000719">
    <property type="entry name" value="Prot_kinase_dom"/>
</dbReference>
<evidence type="ECO:0000313" key="7">
    <source>
        <dbReference type="EMBL" id="TXL80352.1"/>
    </source>
</evidence>
<organism evidence="7 8">
    <name type="scientific">Vineibacter terrae</name>
    <dbReference type="NCBI Taxonomy" id="2586908"/>
    <lineage>
        <taxon>Bacteria</taxon>
        <taxon>Pseudomonadati</taxon>
        <taxon>Pseudomonadota</taxon>
        <taxon>Alphaproteobacteria</taxon>
        <taxon>Hyphomicrobiales</taxon>
        <taxon>Vineibacter</taxon>
    </lineage>
</organism>
<dbReference type="CDD" id="cd14014">
    <property type="entry name" value="STKc_PknB_like"/>
    <property type="match status" value="1"/>
</dbReference>
<dbReference type="PROSITE" id="PS50011">
    <property type="entry name" value="PROTEIN_KINASE_DOM"/>
    <property type="match status" value="1"/>
</dbReference>
<accession>A0A5C8PTE9</accession>
<gene>
    <name evidence="7" type="ORF">FHP25_04785</name>
</gene>
<dbReference type="Gene3D" id="3.90.1580.10">
    <property type="entry name" value="paralog of FGE (formylglycine-generating enzyme)"/>
    <property type="match status" value="1"/>
</dbReference>
<feature type="transmembrane region" description="Helical" evidence="5">
    <location>
        <begin position="337"/>
        <end position="359"/>
    </location>
</feature>
<dbReference type="GO" id="GO:0120147">
    <property type="term" value="F:formylglycine-generating oxidase activity"/>
    <property type="evidence" value="ECO:0007669"/>
    <property type="project" value="TreeGrafter"/>
</dbReference>
<dbReference type="InterPro" id="IPR042095">
    <property type="entry name" value="SUMF_sf"/>
</dbReference>
<dbReference type="SMART" id="SM00220">
    <property type="entry name" value="S_TKc"/>
    <property type="match status" value="1"/>
</dbReference>
<dbReference type="InterPro" id="IPR011009">
    <property type="entry name" value="Kinase-like_dom_sf"/>
</dbReference>
<dbReference type="PROSITE" id="PS00108">
    <property type="entry name" value="PROTEIN_KINASE_ST"/>
    <property type="match status" value="1"/>
</dbReference>
<dbReference type="PROSITE" id="PS00107">
    <property type="entry name" value="PROTEIN_KINASE_ATP"/>
    <property type="match status" value="1"/>
</dbReference>
<keyword evidence="5" id="KW-0472">Membrane</keyword>
<dbReference type="GO" id="GO:0005524">
    <property type="term" value="F:ATP binding"/>
    <property type="evidence" value="ECO:0007669"/>
    <property type="project" value="UniProtKB-UniRule"/>
</dbReference>
<evidence type="ECO:0000256" key="2">
    <source>
        <dbReference type="ARBA" id="ARBA00022840"/>
    </source>
</evidence>
<dbReference type="PANTHER" id="PTHR23150:SF35">
    <property type="entry name" value="BLL6746 PROTEIN"/>
    <property type="match status" value="1"/>
</dbReference>
<sequence>MPRRGQGGSVLVDDSKAVDDTAADGNTIALPAGSRVGKYRTLSVLGVGGFGITYRAVDTQLDREVAIKEYLPTSMAARLPDMTVQPHSTHRAEDFRWGRDRFLAEARTLARLEHAPGIVNVHDFLEANGTAYMVMALVPGQTLETVLQREHRLTQPAIERLLYPLLDGLEKVHHAGFLHRDIKPANILVDADGGPSLIDFGAAREALQGRTHAMTAVFTPGYAAVEQMTAAPQGPWTDIYALAGTLYHCIAGTPPPSALDRLMDDKLVPAAEIGRGHYAPSLLAAIDAGLALKGGDRPQSIPQWRPFFAGIATSSRAQREGAETRLMATPLPRRRRWLWPAVAAVVLCVAGGAGAWVVVEERARTLQREKDEAAAKAKAEADAKAKEAAAAAARKAAADKARAEAAAREKAKAEAAAREQADQEARARKAAEDEVARKVAAEKARDAARPRGEAFRDCERCPEVVMVPAGTFMMGTTAAEEAREGTPPNAREVAMPHHQVTIGAPFALGKYPVTRGEFAAFVAATGHQTGTSCSVNVGGDRWQDTAGRSWRNPGYTQTDRHPVVCVSSEDARAYVAWLRRMTGKSYRLPTEAEWEYAARAGTTTARFWGDGRGEACGYANVHDLTIVSALDMPKSHHVFPCADGHVYSSPVDAFPSNPWGFNDMLGNVRQWVSDCWHTGYERAPAGGESWEEGGDCSRRVTRGGSWFSNAWVTRAATRGAYTIGVRNFTVGFRVARDN</sequence>
<protein>
    <recommendedName>
        <fullName evidence="6">Protein kinase domain-containing protein</fullName>
    </recommendedName>
</protein>
<keyword evidence="5" id="KW-0812">Transmembrane</keyword>
<proteinExistence type="predicted"/>
<dbReference type="GO" id="GO:0004672">
    <property type="term" value="F:protein kinase activity"/>
    <property type="evidence" value="ECO:0007669"/>
    <property type="project" value="InterPro"/>
</dbReference>
<dbReference type="Pfam" id="PF00069">
    <property type="entry name" value="Pkinase"/>
    <property type="match status" value="1"/>
</dbReference>
<evidence type="ECO:0000256" key="5">
    <source>
        <dbReference type="SAM" id="Phobius"/>
    </source>
</evidence>
<keyword evidence="8" id="KW-1185">Reference proteome</keyword>
<evidence type="ECO:0000256" key="1">
    <source>
        <dbReference type="ARBA" id="ARBA00022741"/>
    </source>
</evidence>
<dbReference type="Gene3D" id="3.30.200.20">
    <property type="entry name" value="Phosphorylase Kinase, domain 1"/>
    <property type="match status" value="1"/>
</dbReference>
<feature type="binding site" evidence="3">
    <location>
        <position position="68"/>
    </location>
    <ligand>
        <name>ATP</name>
        <dbReference type="ChEBI" id="CHEBI:30616"/>
    </ligand>
</feature>
<evidence type="ECO:0000256" key="3">
    <source>
        <dbReference type="PROSITE-ProRule" id="PRU10141"/>
    </source>
</evidence>
<dbReference type="SUPFAM" id="SSF56436">
    <property type="entry name" value="C-type lectin-like"/>
    <property type="match status" value="1"/>
</dbReference>
<evidence type="ECO:0000256" key="4">
    <source>
        <dbReference type="SAM" id="MobiDB-lite"/>
    </source>
</evidence>
<dbReference type="InterPro" id="IPR016187">
    <property type="entry name" value="CTDL_fold"/>
</dbReference>
<name>A0A5C8PTE9_9HYPH</name>
<dbReference type="EMBL" id="VDUZ01000004">
    <property type="protein sequence ID" value="TXL80352.1"/>
    <property type="molecule type" value="Genomic_DNA"/>
</dbReference>
<dbReference type="InterPro" id="IPR008271">
    <property type="entry name" value="Ser/Thr_kinase_AS"/>
</dbReference>
<dbReference type="InterPro" id="IPR017441">
    <property type="entry name" value="Protein_kinase_ATP_BS"/>
</dbReference>
<dbReference type="InterPro" id="IPR005532">
    <property type="entry name" value="SUMF_dom"/>
</dbReference>
<dbReference type="Pfam" id="PF03781">
    <property type="entry name" value="FGE-sulfatase"/>
    <property type="match status" value="1"/>
</dbReference>
<keyword evidence="5" id="KW-1133">Transmembrane helix</keyword>
<evidence type="ECO:0000313" key="8">
    <source>
        <dbReference type="Proteomes" id="UP000321638"/>
    </source>
</evidence>